<dbReference type="EMBL" id="BMMH01000002">
    <property type="protein sequence ID" value="GGL02658.1"/>
    <property type="molecule type" value="Genomic_DNA"/>
</dbReference>
<comment type="subcellular location">
    <subcellularLocation>
        <location evidence="1 7">Cell membrane</location>
        <topology evidence="1 7">Multi-pass membrane protein</topology>
    </subcellularLocation>
</comment>
<feature type="domain" description="ABC transmembrane type-1" evidence="8">
    <location>
        <begin position="101"/>
        <end position="302"/>
    </location>
</feature>
<keyword evidence="3" id="KW-1003">Cell membrane</keyword>
<keyword evidence="5 7" id="KW-1133">Transmembrane helix</keyword>
<organism evidence="9 10">
    <name type="scientific">Nocardia jinanensis</name>
    <dbReference type="NCBI Taxonomy" id="382504"/>
    <lineage>
        <taxon>Bacteria</taxon>
        <taxon>Bacillati</taxon>
        <taxon>Actinomycetota</taxon>
        <taxon>Actinomycetes</taxon>
        <taxon>Mycobacteriales</taxon>
        <taxon>Nocardiaceae</taxon>
        <taxon>Nocardia</taxon>
    </lineage>
</organism>
<evidence type="ECO:0000256" key="5">
    <source>
        <dbReference type="ARBA" id="ARBA00022989"/>
    </source>
</evidence>
<dbReference type="GO" id="GO:0055085">
    <property type="term" value="P:transmembrane transport"/>
    <property type="evidence" value="ECO:0007669"/>
    <property type="project" value="InterPro"/>
</dbReference>
<protein>
    <submittedName>
        <fullName evidence="9">Peptide ABC transporter permease</fullName>
    </submittedName>
</protein>
<evidence type="ECO:0000256" key="3">
    <source>
        <dbReference type="ARBA" id="ARBA00022475"/>
    </source>
</evidence>
<dbReference type="PANTHER" id="PTHR43163:SF6">
    <property type="entry name" value="DIPEPTIDE TRANSPORT SYSTEM PERMEASE PROTEIN DPPB-RELATED"/>
    <property type="match status" value="1"/>
</dbReference>
<dbReference type="Proteomes" id="UP000638263">
    <property type="component" value="Unassembled WGS sequence"/>
</dbReference>
<comment type="similarity">
    <text evidence="7">Belongs to the binding-protein-dependent transport system permease family.</text>
</comment>
<dbReference type="Pfam" id="PF00528">
    <property type="entry name" value="BPD_transp_1"/>
    <property type="match status" value="1"/>
</dbReference>
<dbReference type="AlphaFoldDB" id="A0A917VPY9"/>
<dbReference type="SUPFAM" id="SSF161098">
    <property type="entry name" value="MetI-like"/>
    <property type="match status" value="1"/>
</dbReference>
<keyword evidence="6 7" id="KW-0472">Membrane</keyword>
<dbReference type="PANTHER" id="PTHR43163">
    <property type="entry name" value="DIPEPTIDE TRANSPORT SYSTEM PERMEASE PROTEIN DPPB-RELATED"/>
    <property type="match status" value="1"/>
</dbReference>
<dbReference type="RefSeq" id="WP_062996476.1">
    <property type="nucleotide sequence ID" value="NZ_BMMH01000002.1"/>
</dbReference>
<dbReference type="InterPro" id="IPR035906">
    <property type="entry name" value="MetI-like_sf"/>
</dbReference>
<evidence type="ECO:0000256" key="1">
    <source>
        <dbReference type="ARBA" id="ARBA00004651"/>
    </source>
</evidence>
<accession>A0A917VPY9</accession>
<evidence type="ECO:0000313" key="9">
    <source>
        <dbReference type="EMBL" id="GGL02658.1"/>
    </source>
</evidence>
<dbReference type="Gene3D" id="1.10.3720.10">
    <property type="entry name" value="MetI-like"/>
    <property type="match status" value="1"/>
</dbReference>
<evidence type="ECO:0000259" key="8">
    <source>
        <dbReference type="PROSITE" id="PS50928"/>
    </source>
</evidence>
<feature type="transmembrane region" description="Helical" evidence="7">
    <location>
        <begin position="107"/>
        <end position="129"/>
    </location>
</feature>
<dbReference type="PROSITE" id="PS50928">
    <property type="entry name" value="ABC_TM1"/>
    <property type="match status" value="1"/>
</dbReference>
<gene>
    <name evidence="9" type="ORF">GCM10011588_16760</name>
</gene>
<dbReference type="GO" id="GO:0005886">
    <property type="term" value="C:plasma membrane"/>
    <property type="evidence" value="ECO:0007669"/>
    <property type="project" value="UniProtKB-SubCell"/>
</dbReference>
<feature type="transmembrane region" description="Helical" evidence="7">
    <location>
        <begin position="12"/>
        <end position="33"/>
    </location>
</feature>
<name>A0A917VPY9_9NOCA</name>
<feature type="transmembrane region" description="Helical" evidence="7">
    <location>
        <begin position="141"/>
        <end position="167"/>
    </location>
</feature>
<feature type="transmembrane region" description="Helical" evidence="7">
    <location>
        <begin position="179"/>
        <end position="202"/>
    </location>
</feature>
<reference evidence="9" key="2">
    <citation type="submission" date="2020-09" db="EMBL/GenBank/DDBJ databases">
        <authorList>
            <person name="Sun Q."/>
            <person name="Zhou Y."/>
        </authorList>
    </citation>
    <scope>NUCLEOTIDE SEQUENCE</scope>
    <source>
        <strain evidence="9">CGMCC 4.3508</strain>
    </source>
</reference>
<reference evidence="9" key="1">
    <citation type="journal article" date="2014" name="Int. J. Syst. Evol. Microbiol.">
        <title>Complete genome sequence of Corynebacterium casei LMG S-19264T (=DSM 44701T), isolated from a smear-ripened cheese.</title>
        <authorList>
            <consortium name="US DOE Joint Genome Institute (JGI-PGF)"/>
            <person name="Walter F."/>
            <person name="Albersmeier A."/>
            <person name="Kalinowski J."/>
            <person name="Ruckert C."/>
        </authorList>
    </citation>
    <scope>NUCLEOTIDE SEQUENCE</scope>
    <source>
        <strain evidence="9">CGMCC 4.3508</strain>
    </source>
</reference>
<keyword evidence="10" id="KW-1185">Reference proteome</keyword>
<feature type="transmembrane region" description="Helical" evidence="7">
    <location>
        <begin position="279"/>
        <end position="302"/>
    </location>
</feature>
<proteinExistence type="inferred from homology"/>
<dbReference type="CDD" id="cd06261">
    <property type="entry name" value="TM_PBP2"/>
    <property type="match status" value="1"/>
</dbReference>
<evidence type="ECO:0000313" key="10">
    <source>
        <dbReference type="Proteomes" id="UP000638263"/>
    </source>
</evidence>
<evidence type="ECO:0000256" key="2">
    <source>
        <dbReference type="ARBA" id="ARBA00022448"/>
    </source>
</evidence>
<evidence type="ECO:0000256" key="4">
    <source>
        <dbReference type="ARBA" id="ARBA00022692"/>
    </source>
</evidence>
<dbReference type="InterPro" id="IPR000515">
    <property type="entry name" value="MetI-like"/>
</dbReference>
<evidence type="ECO:0000256" key="7">
    <source>
        <dbReference type="RuleBase" id="RU363032"/>
    </source>
</evidence>
<keyword evidence="4 7" id="KW-0812">Transmembrane</keyword>
<evidence type="ECO:0000256" key="6">
    <source>
        <dbReference type="ARBA" id="ARBA00023136"/>
    </source>
</evidence>
<comment type="caution">
    <text evidence="9">The sequence shown here is derived from an EMBL/GenBank/DDBJ whole genome shotgun (WGS) entry which is preliminary data.</text>
</comment>
<keyword evidence="2 7" id="KW-0813">Transport</keyword>
<sequence>MSHYTKYVLSRIGQAVVTVVLVYVVVFVIVTLLPGDPVSGRLNNPEYGYSEDEIREMLVYFKLDRPAWEQLWVALERLAHGDLGLSYASNLPVSTLLWSGIPSTLQLAGTAFVFAVVLAFAIAVGAYFLPNRFGGGLLRAFPSLFLSVPNFFIGLVVINVFSFQLGLFVLSDFRSADALIYPAVTLAVPASAPIAQVLITALDSARAEQYATVAISKGLGRFELLTEHLLPNAALPTSTIAAIIVGDLLGGSIITEAIFGRTGVGTIVEKAVGEQDVPVLQAVVVLAAALFLAINLVVDLVYPVLDPRLRPAVVAK</sequence>